<protein>
    <recommendedName>
        <fullName evidence="9">Cytochrome P450</fullName>
    </recommendedName>
</protein>
<keyword evidence="8" id="KW-1185">Reference proteome</keyword>
<evidence type="ECO:0008006" key="9">
    <source>
        <dbReference type="Google" id="ProtNLM"/>
    </source>
</evidence>
<dbReference type="GO" id="GO:0004497">
    <property type="term" value="F:monooxygenase activity"/>
    <property type="evidence" value="ECO:0007669"/>
    <property type="project" value="UniProtKB-KW"/>
</dbReference>
<dbReference type="GO" id="GO:0016705">
    <property type="term" value="F:oxidoreductase activity, acting on paired donors, with incorporation or reduction of molecular oxygen"/>
    <property type="evidence" value="ECO:0007669"/>
    <property type="project" value="InterPro"/>
</dbReference>
<keyword evidence="6" id="KW-0812">Transmembrane</keyword>
<evidence type="ECO:0000256" key="1">
    <source>
        <dbReference type="ARBA" id="ARBA00022617"/>
    </source>
</evidence>
<dbReference type="SUPFAM" id="SSF48264">
    <property type="entry name" value="Cytochrome P450"/>
    <property type="match status" value="1"/>
</dbReference>
<feature type="transmembrane region" description="Helical" evidence="6">
    <location>
        <begin position="6"/>
        <end position="26"/>
    </location>
</feature>
<evidence type="ECO:0000256" key="5">
    <source>
        <dbReference type="ARBA" id="ARBA00023033"/>
    </source>
</evidence>
<dbReference type="InterPro" id="IPR001128">
    <property type="entry name" value="Cyt_P450"/>
</dbReference>
<dbReference type="AlphaFoldDB" id="A0AAV6XWE1"/>
<sequence>MDSLIQVLIIVISSLCSFIFFIYYYYQFWNGKEGKNRVPRAGGALPIIGHLHLFGPKQLVHKTLAAMADKHGPAFTIRLGSQENLVISNWQMAKECYTTHDKVFIGGAKITAAKLLTYNFAMFGFAPYGSYWREMRKIATLELLSHRRVDMLHHIRASEVQTSLKELYDLWVSRKNQKNGLLVDMKKWFEDLSLNATVRMVGGKRFVGDSKETETRSQQKVMRDFMYYFGVFVISDYIPLLGWLDIQGHQKTMRKMAKELDTLIGGWLDEHKRKKISGEGREDQDFMDVMIKVLEDADFPGFDADTINKATCLVIARFSFWFLSKV</sequence>
<evidence type="ECO:0000256" key="4">
    <source>
        <dbReference type="ARBA" id="ARBA00023004"/>
    </source>
</evidence>
<dbReference type="GO" id="GO:0005506">
    <property type="term" value="F:iron ion binding"/>
    <property type="evidence" value="ECO:0007669"/>
    <property type="project" value="InterPro"/>
</dbReference>
<evidence type="ECO:0000256" key="6">
    <source>
        <dbReference type="SAM" id="Phobius"/>
    </source>
</evidence>
<dbReference type="Pfam" id="PF00067">
    <property type="entry name" value="p450"/>
    <property type="match status" value="1"/>
</dbReference>
<dbReference type="GO" id="GO:0020037">
    <property type="term" value="F:heme binding"/>
    <property type="evidence" value="ECO:0007669"/>
    <property type="project" value="InterPro"/>
</dbReference>
<comment type="caution">
    <text evidence="7">The sequence shown here is derived from an EMBL/GenBank/DDBJ whole genome shotgun (WGS) entry which is preliminary data.</text>
</comment>
<name>A0AAV6XWE1_9LAMI</name>
<dbReference type="InterPro" id="IPR036396">
    <property type="entry name" value="Cyt_P450_sf"/>
</dbReference>
<accession>A0AAV6XWE1</accession>
<organism evidence="7 8">
    <name type="scientific">Buddleja alternifolia</name>
    <dbReference type="NCBI Taxonomy" id="168488"/>
    <lineage>
        <taxon>Eukaryota</taxon>
        <taxon>Viridiplantae</taxon>
        <taxon>Streptophyta</taxon>
        <taxon>Embryophyta</taxon>
        <taxon>Tracheophyta</taxon>
        <taxon>Spermatophyta</taxon>
        <taxon>Magnoliopsida</taxon>
        <taxon>eudicotyledons</taxon>
        <taxon>Gunneridae</taxon>
        <taxon>Pentapetalae</taxon>
        <taxon>asterids</taxon>
        <taxon>lamiids</taxon>
        <taxon>Lamiales</taxon>
        <taxon>Scrophulariaceae</taxon>
        <taxon>Buddlejeae</taxon>
        <taxon>Buddleja</taxon>
    </lineage>
</organism>
<dbReference type="PANTHER" id="PTHR47947:SF29">
    <property type="entry name" value="CYTOCHROME P450 CYP82D47-LIKE"/>
    <property type="match status" value="1"/>
</dbReference>
<keyword evidence="1" id="KW-0349">Heme</keyword>
<dbReference type="InterPro" id="IPR050651">
    <property type="entry name" value="Plant_Cytochrome_P450_Monoox"/>
</dbReference>
<keyword evidence="6" id="KW-1133">Transmembrane helix</keyword>
<evidence type="ECO:0000313" key="8">
    <source>
        <dbReference type="Proteomes" id="UP000826271"/>
    </source>
</evidence>
<reference evidence="7" key="1">
    <citation type="submission" date="2019-10" db="EMBL/GenBank/DDBJ databases">
        <authorList>
            <person name="Zhang R."/>
            <person name="Pan Y."/>
            <person name="Wang J."/>
            <person name="Ma R."/>
            <person name="Yu S."/>
        </authorList>
    </citation>
    <scope>NUCLEOTIDE SEQUENCE</scope>
    <source>
        <strain evidence="7">LA-IB0</strain>
        <tissue evidence="7">Leaf</tissue>
    </source>
</reference>
<dbReference type="PANTHER" id="PTHR47947">
    <property type="entry name" value="CYTOCHROME P450 82C3-RELATED"/>
    <property type="match status" value="1"/>
</dbReference>
<evidence type="ECO:0000313" key="7">
    <source>
        <dbReference type="EMBL" id="KAG8384487.1"/>
    </source>
</evidence>
<evidence type="ECO:0000256" key="3">
    <source>
        <dbReference type="ARBA" id="ARBA00023002"/>
    </source>
</evidence>
<evidence type="ECO:0000256" key="2">
    <source>
        <dbReference type="ARBA" id="ARBA00022723"/>
    </source>
</evidence>
<keyword evidence="4" id="KW-0408">Iron</keyword>
<dbReference type="Gene3D" id="1.10.630.10">
    <property type="entry name" value="Cytochrome P450"/>
    <property type="match status" value="1"/>
</dbReference>
<keyword evidence="2" id="KW-0479">Metal-binding</keyword>
<keyword evidence="6" id="KW-0472">Membrane</keyword>
<dbReference type="Proteomes" id="UP000826271">
    <property type="component" value="Unassembled WGS sequence"/>
</dbReference>
<keyword evidence="3" id="KW-0560">Oxidoreductase</keyword>
<feature type="transmembrane region" description="Helical" evidence="6">
    <location>
        <begin position="225"/>
        <end position="244"/>
    </location>
</feature>
<proteinExistence type="predicted"/>
<dbReference type="EMBL" id="WHWC01000004">
    <property type="protein sequence ID" value="KAG8384487.1"/>
    <property type="molecule type" value="Genomic_DNA"/>
</dbReference>
<keyword evidence="5" id="KW-0503">Monooxygenase</keyword>
<gene>
    <name evidence="7" type="ORF">BUALT_Bualt04G0122800</name>
</gene>